<gene>
    <name evidence="1" type="ORF">ACFQ38_07685</name>
</gene>
<protein>
    <submittedName>
        <fullName evidence="1">Uncharacterized protein</fullName>
    </submittedName>
</protein>
<evidence type="ECO:0000313" key="1">
    <source>
        <dbReference type="EMBL" id="MFD1204982.1"/>
    </source>
</evidence>
<dbReference type="Proteomes" id="UP001597231">
    <property type="component" value="Unassembled WGS sequence"/>
</dbReference>
<proteinExistence type="predicted"/>
<dbReference type="RefSeq" id="WP_336822436.1">
    <property type="nucleotide sequence ID" value="NZ_JBHTLT010000037.1"/>
</dbReference>
<reference evidence="2" key="1">
    <citation type="journal article" date="2019" name="Int. J. Syst. Evol. Microbiol.">
        <title>The Global Catalogue of Microorganisms (GCM) 10K type strain sequencing project: providing services to taxonomists for standard genome sequencing and annotation.</title>
        <authorList>
            <consortium name="The Broad Institute Genomics Platform"/>
            <consortium name="The Broad Institute Genome Sequencing Center for Infectious Disease"/>
            <person name="Wu L."/>
            <person name="Ma J."/>
        </authorList>
    </citation>
    <scope>NUCLEOTIDE SEQUENCE [LARGE SCALE GENOMIC DNA]</scope>
    <source>
        <strain evidence="2">CCUG 53915</strain>
    </source>
</reference>
<organism evidence="1 2">
    <name type="scientific">Sporosarcina contaminans</name>
    <dbReference type="NCBI Taxonomy" id="633403"/>
    <lineage>
        <taxon>Bacteria</taxon>
        <taxon>Bacillati</taxon>
        <taxon>Bacillota</taxon>
        <taxon>Bacilli</taxon>
        <taxon>Bacillales</taxon>
        <taxon>Caryophanaceae</taxon>
        <taxon>Sporosarcina</taxon>
    </lineage>
</organism>
<comment type="caution">
    <text evidence="1">The sequence shown here is derived from an EMBL/GenBank/DDBJ whole genome shotgun (WGS) entry which is preliminary data.</text>
</comment>
<dbReference type="EMBL" id="JBHTLT010000037">
    <property type="protein sequence ID" value="MFD1204982.1"/>
    <property type="molecule type" value="Genomic_DNA"/>
</dbReference>
<keyword evidence="2" id="KW-1185">Reference proteome</keyword>
<evidence type="ECO:0000313" key="2">
    <source>
        <dbReference type="Proteomes" id="UP001597231"/>
    </source>
</evidence>
<name>A0ABW3TWS1_9BACL</name>
<accession>A0ABW3TWS1</accession>
<sequence>MEKQDPHFDIGHNQRQFVYNPYESFIEQQLEMYTLILDRLKKLESAVDWLVEQQIEQRKRHYRLSNRLLSIYHRQLDDLDLQSDAFELLQEQKSDISRLRRSLRNHRYTMNEFVFNSQEDTQDIIKMLENLQKRKLDDSGDQ</sequence>